<dbReference type="InterPro" id="IPR001849">
    <property type="entry name" value="PH_domain"/>
</dbReference>
<protein>
    <submittedName>
        <fullName evidence="4">Uncharacterized protein</fullName>
    </submittedName>
</protein>
<dbReference type="InterPro" id="IPR001478">
    <property type="entry name" value="PDZ"/>
</dbReference>
<feature type="compositionally biased region" description="Basic residues" evidence="1">
    <location>
        <begin position="1"/>
        <end position="16"/>
    </location>
</feature>
<feature type="compositionally biased region" description="Basic and acidic residues" evidence="1">
    <location>
        <begin position="612"/>
        <end position="621"/>
    </location>
</feature>
<dbReference type="AlphaFoldDB" id="A0ABD0VYG1"/>
<dbReference type="SUPFAM" id="SSF50156">
    <property type="entry name" value="PDZ domain-like"/>
    <property type="match status" value="1"/>
</dbReference>
<feature type="region of interest" description="Disordered" evidence="1">
    <location>
        <begin position="712"/>
        <end position="733"/>
    </location>
</feature>
<organism evidence="4 5">
    <name type="scientific">Umbra pygmaea</name>
    <name type="common">Eastern mudminnow</name>
    <dbReference type="NCBI Taxonomy" id="75934"/>
    <lineage>
        <taxon>Eukaryota</taxon>
        <taxon>Metazoa</taxon>
        <taxon>Chordata</taxon>
        <taxon>Craniata</taxon>
        <taxon>Vertebrata</taxon>
        <taxon>Euteleostomi</taxon>
        <taxon>Actinopterygii</taxon>
        <taxon>Neopterygii</taxon>
        <taxon>Teleostei</taxon>
        <taxon>Protacanthopterygii</taxon>
        <taxon>Esociformes</taxon>
        <taxon>Umbridae</taxon>
        <taxon>Umbra</taxon>
    </lineage>
</organism>
<dbReference type="SMART" id="SM00228">
    <property type="entry name" value="PDZ"/>
    <property type="match status" value="1"/>
</dbReference>
<evidence type="ECO:0000259" key="2">
    <source>
        <dbReference type="PROSITE" id="PS50003"/>
    </source>
</evidence>
<dbReference type="PANTHER" id="PTHR12752">
    <property type="entry name" value="PHOSPHOINOSITOL 3-PHOSPHATE-BINDING PROTEIN"/>
    <property type="match status" value="1"/>
</dbReference>
<proteinExistence type="predicted"/>
<feature type="region of interest" description="Disordered" evidence="1">
    <location>
        <begin position="598"/>
        <end position="621"/>
    </location>
</feature>
<name>A0ABD0VYG1_UMBPY</name>
<feature type="region of interest" description="Disordered" evidence="1">
    <location>
        <begin position="745"/>
        <end position="784"/>
    </location>
</feature>
<evidence type="ECO:0000259" key="3">
    <source>
        <dbReference type="PROSITE" id="PS50106"/>
    </source>
</evidence>
<dbReference type="SUPFAM" id="SSF50729">
    <property type="entry name" value="PH domain-like"/>
    <property type="match status" value="1"/>
</dbReference>
<dbReference type="Gene3D" id="2.30.29.30">
    <property type="entry name" value="Pleckstrin-homology domain (PH domain)/Phosphotyrosine-binding domain (PTB)"/>
    <property type="match status" value="1"/>
</dbReference>
<reference evidence="4 5" key="1">
    <citation type="submission" date="2024-06" db="EMBL/GenBank/DDBJ databases">
        <authorList>
            <person name="Pan Q."/>
            <person name="Wen M."/>
            <person name="Jouanno E."/>
            <person name="Zahm M."/>
            <person name="Klopp C."/>
            <person name="Cabau C."/>
            <person name="Louis A."/>
            <person name="Berthelot C."/>
            <person name="Parey E."/>
            <person name="Roest Crollius H."/>
            <person name="Montfort J."/>
            <person name="Robinson-Rechavi M."/>
            <person name="Bouchez O."/>
            <person name="Lampietro C."/>
            <person name="Lopez Roques C."/>
            <person name="Donnadieu C."/>
            <person name="Postlethwait J."/>
            <person name="Bobe J."/>
            <person name="Verreycken H."/>
            <person name="Guiguen Y."/>
        </authorList>
    </citation>
    <scope>NUCLEOTIDE SEQUENCE [LARGE SCALE GENOMIC DNA]</scope>
    <source>
        <strain evidence="4">Up_M1</strain>
        <tissue evidence="4">Testis</tissue>
    </source>
</reference>
<dbReference type="Pfam" id="PF00595">
    <property type="entry name" value="PDZ"/>
    <property type="match status" value="1"/>
</dbReference>
<feature type="region of interest" description="Disordered" evidence="1">
    <location>
        <begin position="802"/>
        <end position="823"/>
    </location>
</feature>
<dbReference type="PROSITE" id="PS50106">
    <property type="entry name" value="PDZ"/>
    <property type="match status" value="1"/>
</dbReference>
<dbReference type="Pfam" id="PF00169">
    <property type="entry name" value="PH"/>
    <property type="match status" value="1"/>
</dbReference>
<accession>A0ABD0VYG1</accession>
<dbReference type="PANTHER" id="PTHR12752:SF2">
    <property type="entry name" value="PDZ AND PLECKSTRIN HOMOLOGY DOMAINS 1"/>
    <property type="match status" value="1"/>
</dbReference>
<feature type="region of interest" description="Disordered" evidence="1">
    <location>
        <begin position="61"/>
        <end position="102"/>
    </location>
</feature>
<feature type="region of interest" description="Disordered" evidence="1">
    <location>
        <begin position="1076"/>
        <end position="1111"/>
    </location>
</feature>
<evidence type="ECO:0000313" key="5">
    <source>
        <dbReference type="Proteomes" id="UP001557470"/>
    </source>
</evidence>
<dbReference type="SMART" id="SM00233">
    <property type="entry name" value="PH"/>
    <property type="match status" value="1"/>
</dbReference>
<dbReference type="CDD" id="cd00136">
    <property type="entry name" value="PDZ_canonical"/>
    <property type="match status" value="1"/>
</dbReference>
<comment type="caution">
    <text evidence="4">The sequence shown here is derived from an EMBL/GenBank/DDBJ whole genome shotgun (WGS) entry which is preliminary data.</text>
</comment>
<dbReference type="Gene3D" id="2.30.42.10">
    <property type="match status" value="1"/>
</dbReference>
<feature type="compositionally biased region" description="Polar residues" evidence="1">
    <location>
        <begin position="767"/>
        <end position="781"/>
    </location>
</feature>
<feature type="region of interest" description="Disordered" evidence="1">
    <location>
        <begin position="1"/>
        <end position="42"/>
    </location>
</feature>
<feature type="compositionally biased region" description="Polar residues" evidence="1">
    <location>
        <begin position="87"/>
        <end position="96"/>
    </location>
</feature>
<gene>
    <name evidence="4" type="ORF">UPYG_G00350790</name>
</gene>
<feature type="domain" description="PH" evidence="2">
    <location>
        <begin position="971"/>
        <end position="1073"/>
    </location>
</feature>
<feature type="compositionally biased region" description="Polar residues" evidence="1">
    <location>
        <begin position="599"/>
        <end position="611"/>
    </location>
</feature>
<dbReference type="PROSITE" id="PS50003">
    <property type="entry name" value="PH_DOMAIN"/>
    <property type="match status" value="1"/>
</dbReference>
<feature type="region of interest" description="Disordered" evidence="1">
    <location>
        <begin position="403"/>
        <end position="440"/>
    </location>
</feature>
<evidence type="ECO:0000256" key="1">
    <source>
        <dbReference type="SAM" id="MobiDB-lite"/>
    </source>
</evidence>
<feature type="domain" description="PDZ" evidence="3">
    <location>
        <begin position="884"/>
        <end position="959"/>
    </location>
</feature>
<dbReference type="InterPro" id="IPR036034">
    <property type="entry name" value="PDZ_sf"/>
</dbReference>
<evidence type="ECO:0000313" key="4">
    <source>
        <dbReference type="EMBL" id="KAL0963182.1"/>
    </source>
</evidence>
<dbReference type="InterPro" id="IPR011993">
    <property type="entry name" value="PH-like_dom_sf"/>
</dbReference>
<feature type="compositionally biased region" description="Low complexity" evidence="1">
    <location>
        <begin position="803"/>
        <end position="818"/>
    </location>
</feature>
<keyword evidence="5" id="KW-1185">Reference proteome</keyword>
<dbReference type="Proteomes" id="UP001557470">
    <property type="component" value="Unassembled WGS sequence"/>
</dbReference>
<dbReference type="EMBL" id="JAGEUA010000011">
    <property type="protein sequence ID" value="KAL0963182.1"/>
    <property type="molecule type" value="Genomic_DNA"/>
</dbReference>
<sequence>MSRRGSRRRNSRRRKSSTSSKQGVPSFDFPKQNKSNSVVDDITEKGEIESLCKENILSASDDEEVKYSEFPSKEKKKKVNRDIVGESSGNKRTPSITKKDDKDRQVKFTTLVTIDDLQPTSSKIVFQHCHFGSNLKFEIQETLQSDNLGIKTVYMFQSQQGATAYPSIHGGCEKTLSPNNDSIQQSWTLSPNVNITVHSPNRMQNYDFNIPECSKETGTNAKHGFATGECGAFACRKSCCDDQFTFCTSQGKNSIDIKSGRGSFSSNILSDFWKSTDALWDIPPPQEFSDCNYDTLEDLTEDIASCQIGSSGNMDQQQRLFCSSPSMRYQKDSGCSYSLDDDDAAHLESLFDRMSESDNYEPMFMRPSSTISRSSYTKEFIQNHEMKTHMSNNSIATVERTSCSSSSYIERPTKRRRTFPEVEDEPSRMQEGMPSWEGRESFSSDTISSYIMESRLHQAQRLSKLNTDNQESERLCLFNTVSRNSSQSSPRPSSSNVYGCIKTQCHLINPFCKSSTKESSEQVIPFPEPRRLPCEDLSNPNMAFGGKQIVDVAFRDTEVAVVESGFDEAMGDMEEELIQKNLRIQVIPPSRTCSEEQIFESSPTRNVSNRQEGNRGAEPKESTIYDLQSKRRRGSVITLQIGDTEQRFLQNDLKLSESAALSSPQWEAFNVISEIPSVSSTLHEEVMDSGSPAESTIEVRLTARRSFAVRGSISSPSLSQIEEDKEPQPEDKTIEDSDIAIAIASQSLQEFPNKKTESQRKPKLYQVDSTETQSVSKSSLDVESAPEHWIKRRNLFRDSKQWSSNEGTSINSSINEESGISEDSRSMDMAAKELGDKGFYTETFHSASWIYSGDEACPTAGPVPPGLHPRTGSQPRTTTIRERTVKIRKGLGEYPWGFRIQFSKPIVVTEVDTNGAAEEAGLLVGDFVIAVNGIDVTSIPHSEAADLARQGPDLLTLTIGSDIGRGPNSARPTCRGYLHKRTQTGLIKGWRRRWFVLRHDSCLYYYRHKKDEGRKRALSSIKLEGADIGGDPSLGKPFVFKCCPLSTDRVYHFCATSNLEMKRWLDAMERAVHPITQESRVGGRNATQCQPSPSGCEEPRVSWPAPPDRQE</sequence>